<dbReference type="InterPro" id="IPR029673">
    <property type="entry name" value="TMEM179"/>
</dbReference>
<evidence type="ECO:0000256" key="7">
    <source>
        <dbReference type="SAM" id="Phobius"/>
    </source>
</evidence>
<feature type="transmembrane region" description="Helical" evidence="7">
    <location>
        <begin position="108"/>
        <end position="129"/>
    </location>
</feature>
<feature type="signal peptide" evidence="8">
    <location>
        <begin position="1"/>
        <end position="20"/>
    </location>
</feature>
<evidence type="ECO:0000256" key="3">
    <source>
        <dbReference type="ARBA" id="ARBA00022989"/>
    </source>
</evidence>
<feature type="compositionally biased region" description="Basic and acidic residues" evidence="6">
    <location>
        <begin position="303"/>
        <end position="313"/>
    </location>
</feature>
<evidence type="ECO:0000256" key="5">
    <source>
        <dbReference type="ARBA" id="ARBA00093776"/>
    </source>
</evidence>
<keyword evidence="4 7" id="KW-0472">Membrane</keyword>
<evidence type="ECO:0000313" key="9">
    <source>
        <dbReference type="EMBL" id="CEK75529.1"/>
    </source>
</evidence>
<sequence>MMSHMLLLQCATILLSVVLSAMVFFPLGTIYTNFEGQCILFSQIYIIVTDFALTSPARLDLIKTEFGDSNECDYTTFSSVIVTVVGIIFLWFLFNYGRVSEKEKSESTFLVSILFFYLVLFTCVVISSIKISSGFSYWCNNMNICVGTSDPSSNCKKLDCNKFSDLVLVDLDKDTSKFYTYLLLAEISSWLLSVTLLIECFITSQRIYQNIKASFTTGVTEKEKTVPKIFEMSVVSIIGIINQGSDDFTGEARTDQLSDSSDPSKRTMAEITVHQDNMALAAISNYEMSAIIETPDVQISGEAGKESTKKKQQESSAQENETESDKPRNRRRKTTGKVLTTQELNEGNKSTADASMSKHGDINKDNV</sequence>
<feature type="region of interest" description="Disordered" evidence="6">
    <location>
        <begin position="298"/>
        <end position="367"/>
    </location>
</feature>
<dbReference type="AlphaFoldDB" id="A0A0B7A3M2"/>
<protein>
    <submittedName>
        <fullName evidence="9">Uncharacterized protein</fullName>
    </submittedName>
</protein>
<dbReference type="Pfam" id="PF26158">
    <property type="entry name" value="Claudin_TMEM179-179B"/>
    <property type="match status" value="1"/>
</dbReference>
<name>A0A0B7A3M2_9EUPU</name>
<evidence type="ECO:0000256" key="8">
    <source>
        <dbReference type="SAM" id="SignalP"/>
    </source>
</evidence>
<organism evidence="9">
    <name type="scientific">Arion vulgaris</name>
    <dbReference type="NCBI Taxonomy" id="1028688"/>
    <lineage>
        <taxon>Eukaryota</taxon>
        <taxon>Metazoa</taxon>
        <taxon>Spiralia</taxon>
        <taxon>Lophotrochozoa</taxon>
        <taxon>Mollusca</taxon>
        <taxon>Gastropoda</taxon>
        <taxon>Heterobranchia</taxon>
        <taxon>Euthyneura</taxon>
        <taxon>Panpulmonata</taxon>
        <taxon>Eupulmonata</taxon>
        <taxon>Stylommatophora</taxon>
        <taxon>Helicina</taxon>
        <taxon>Arionoidea</taxon>
        <taxon>Arionidae</taxon>
        <taxon>Arion</taxon>
    </lineage>
</organism>
<feature type="compositionally biased region" description="Basic and acidic residues" evidence="6">
    <location>
        <begin position="356"/>
        <end position="367"/>
    </location>
</feature>
<dbReference type="EMBL" id="HACG01028664">
    <property type="protein sequence ID" value="CEK75529.1"/>
    <property type="molecule type" value="Transcribed_RNA"/>
</dbReference>
<feature type="compositionally biased region" description="Polar residues" evidence="6">
    <location>
        <begin position="337"/>
        <end position="354"/>
    </location>
</feature>
<dbReference type="PANTHER" id="PTHR31872">
    <property type="entry name" value="TRANSMEMBRANE PROTEIN 179"/>
    <property type="match status" value="1"/>
</dbReference>
<accession>A0A0B7A3M2</accession>
<evidence type="ECO:0000256" key="1">
    <source>
        <dbReference type="ARBA" id="ARBA00004141"/>
    </source>
</evidence>
<evidence type="ECO:0000256" key="6">
    <source>
        <dbReference type="SAM" id="MobiDB-lite"/>
    </source>
</evidence>
<evidence type="ECO:0000256" key="2">
    <source>
        <dbReference type="ARBA" id="ARBA00022692"/>
    </source>
</evidence>
<comment type="subcellular location">
    <subcellularLocation>
        <location evidence="1">Membrane</location>
        <topology evidence="1">Multi-pass membrane protein</topology>
    </subcellularLocation>
</comment>
<keyword evidence="8" id="KW-0732">Signal</keyword>
<feature type="chain" id="PRO_5002111059" evidence="8">
    <location>
        <begin position="21"/>
        <end position="367"/>
    </location>
</feature>
<feature type="transmembrane region" description="Helical" evidence="7">
    <location>
        <begin position="178"/>
        <end position="202"/>
    </location>
</feature>
<keyword evidence="3 7" id="KW-1133">Transmembrane helix</keyword>
<proteinExistence type="inferred from homology"/>
<gene>
    <name evidence="9" type="primary">ORF95898</name>
</gene>
<keyword evidence="2 7" id="KW-0812">Transmembrane</keyword>
<dbReference type="PANTHER" id="PTHR31872:SF4">
    <property type="entry name" value="TRANSMEMBRANE PROTEIN 179"/>
    <property type="match status" value="1"/>
</dbReference>
<reference evidence="9" key="1">
    <citation type="submission" date="2014-12" db="EMBL/GenBank/DDBJ databases">
        <title>Insight into the proteome of Arion vulgaris.</title>
        <authorList>
            <person name="Aradska J."/>
            <person name="Bulat T."/>
            <person name="Smidak R."/>
            <person name="Sarate P."/>
            <person name="Gangsoo J."/>
            <person name="Sialana F."/>
            <person name="Bilban M."/>
            <person name="Lubec G."/>
        </authorList>
    </citation>
    <scope>NUCLEOTIDE SEQUENCE</scope>
    <source>
        <tissue evidence="9">Skin</tissue>
    </source>
</reference>
<evidence type="ECO:0000256" key="4">
    <source>
        <dbReference type="ARBA" id="ARBA00023136"/>
    </source>
</evidence>
<feature type="transmembrane region" description="Helical" evidence="7">
    <location>
        <begin position="74"/>
        <end position="96"/>
    </location>
</feature>
<comment type="similarity">
    <text evidence="5">Belongs to the TMEM179 family.</text>
</comment>
<dbReference type="InterPro" id="IPR059010">
    <property type="entry name" value="TMEM179-179B"/>
</dbReference>